<feature type="transmembrane region" description="Helical" evidence="2">
    <location>
        <begin position="105"/>
        <end position="128"/>
    </location>
</feature>
<dbReference type="Proteomes" id="UP000813824">
    <property type="component" value="Unassembled WGS sequence"/>
</dbReference>
<feature type="transmembrane region" description="Helical" evidence="2">
    <location>
        <begin position="227"/>
        <end position="251"/>
    </location>
</feature>
<feature type="transmembrane region" description="Helical" evidence="2">
    <location>
        <begin position="185"/>
        <end position="206"/>
    </location>
</feature>
<comment type="caution">
    <text evidence="3">The sequence shown here is derived from an EMBL/GenBank/DDBJ whole genome shotgun (WGS) entry which is preliminary data.</text>
</comment>
<feature type="transmembrane region" description="Helical" evidence="2">
    <location>
        <begin position="20"/>
        <end position="47"/>
    </location>
</feature>
<dbReference type="OrthoDB" id="2641762at2759"/>
<dbReference type="AlphaFoldDB" id="A0A8K0XU73"/>
<keyword evidence="2" id="KW-0472">Membrane</keyword>
<sequence length="351" mass="39260">MGNTQWTPAEDDYTLNLERNFLAGDLICGVGYGIQLVLWTHCATYLWQHRKSNRNHIYLLAYISLLLTIETMFVIVQGKTVQDIYIDNRNYPGGPWKYFLDTQYLAINVMFYATFFVLTFLSDLLVLWRCWVIWAASGRATASLVTFFPALMTLGSFVMGTLWTLQSSQPTLSMYSKLPMAYGTSYYAISLSVNIILTLLIIVRLIMYRREIAKSLPADYASHYTSLAALFVESAALYTLFAILFLITYAIDNPTNQVFLGMAAAAQQIAAYLIIYRLANGTAFGTNTMSGATLTSVVEINTRGMFTSNIGLGARTTGNFAGEPKLEVTEQENVDGQRQPYDSDTPSRNAV</sequence>
<reference evidence="3" key="1">
    <citation type="journal article" date="2021" name="New Phytol.">
        <title>Evolutionary innovations through gain and loss of genes in the ectomycorrhizal Boletales.</title>
        <authorList>
            <person name="Wu G."/>
            <person name="Miyauchi S."/>
            <person name="Morin E."/>
            <person name="Kuo A."/>
            <person name="Drula E."/>
            <person name="Varga T."/>
            <person name="Kohler A."/>
            <person name="Feng B."/>
            <person name="Cao Y."/>
            <person name="Lipzen A."/>
            <person name="Daum C."/>
            <person name="Hundley H."/>
            <person name="Pangilinan J."/>
            <person name="Johnson J."/>
            <person name="Barry K."/>
            <person name="LaButti K."/>
            <person name="Ng V."/>
            <person name="Ahrendt S."/>
            <person name="Min B."/>
            <person name="Choi I.G."/>
            <person name="Park H."/>
            <person name="Plett J.M."/>
            <person name="Magnuson J."/>
            <person name="Spatafora J.W."/>
            <person name="Nagy L.G."/>
            <person name="Henrissat B."/>
            <person name="Grigoriev I.V."/>
            <person name="Yang Z.L."/>
            <person name="Xu J."/>
            <person name="Martin F.M."/>
        </authorList>
    </citation>
    <scope>NUCLEOTIDE SEQUENCE</scope>
    <source>
        <strain evidence="3">KKN 215</strain>
    </source>
</reference>
<evidence type="ECO:0000313" key="4">
    <source>
        <dbReference type="Proteomes" id="UP000813824"/>
    </source>
</evidence>
<gene>
    <name evidence="3" type="ORF">BXZ70DRAFT_965721</name>
</gene>
<feature type="transmembrane region" description="Helical" evidence="2">
    <location>
        <begin position="257"/>
        <end position="279"/>
    </location>
</feature>
<keyword evidence="2" id="KW-0812">Transmembrane</keyword>
<feature type="compositionally biased region" description="Polar residues" evidence="1">
    <location>
        <begin position="334"/>
        <end position="351"/>
    </location>
</feature>
<keyword evidence="2" id="KW-1133">Transmembrane helix</keyword>
<name>A0A8K0XU73_9AGAR</name>
<proteinExistence type="predicted"/>
<dbReference type="EMBL" id="JAEVFJ010000002">
    <property type="protein sequence ID" value="KAH8106920.1"/>
    <property type="molecule type" value="Genomic_DNA"/>
</dbReference>
<organism evidence="3 4">
    <name type="scientific">Cristinia sonorae</name>
    <dbReference type="NCBI Taxonomy" id="1940300"/>
    <lineage>
        <taxon>Eukaryota</taxon>
        <taxon>Fungi</taxon>
        <taxon>Dikarya</taxon>
        <taxon>Basidiomycota</taxon>
        <taxon>Agaricomycotina</taxon>
        <taxon>Agaricomycetes</taxon>
        <taxon>Agaricomycetidae</taxon>
        <taxon>Agaricales</taxon>
        <taxon>Pleurotineae</taxon>
        <taxon>Stephanosporaceae</taxon>
        <taxon>Cristinia</taxon>
    </lineage>
</organism>
<evidence type="ECO:0000256" key="1">
    <source>
        <dbReference type="SAM" id="MobiDB-lite"/>
    </source>
</evidence>
<accession>A0A8K0XU73</accession>
<keyword evidence="4" id="KW-1185">Reference proteome</keyword>
<evidence type="ECO:0000256" key="2">
    <source>
        <dbReference type="SAM" id="Phobius"/>
    </source>
</evidence>
<feature type="transmembrane region" description="Helical" evidence="2">
    <location>
        <begin position="140"/>
        <end position="165"/>
    </location>
</feature>
<feature type="transmembrane region" description="Helical" evidence="2">
    <location>
        <begin position="59"/>
        <end position="78"/>
    </location>
</feature>
<protein>
    <submittedName>
        <fullName evidence="3">Uncharacterized protein</fullName>
    </submittedName>
</protein>
<evidence type="ECO:0000313" key="3">
    <source>
        <dbReference type="EMBL" id="KAH8106920.1"/>
    </source>
</evidence>
<feature type="region of interest" description="Disordered" evidence="1">
    <location>
        <begin position="327"/>
        <end position="351"/>
    </location>
</feature>